<evidence type="ECO:0000313" key="4">
    <source>
        <dbReference type="EMBL" id="CAH3106041.1"/>
    </source>
</evidence>
<evidence type="ECO:0000259" key="3">
    <source>
        <dbReference type="PROSITE" id="PS51532"/>
    </source>
</evidence>
<dbReference type="FunFam" id="2.60.120.470:FF:000002">
    <property type="entry name" value="PITH domain-containing protein 1"/>
    <property type="match status" value="1"/>
</dbReference>
<feature type="region of interest" description="Disordered" evidence="2">
    <location>
        <begin position="864"/>
        <end position="894"/>
    </location>
</feature>
<protein>
    <recommendedName>
        <fullName evidence="3">PITH domain-containing protein</fullName>
    </recommendedName>
</protein>
<dbReference type="GO" id="GO:0005634">
    <property type="term" value="C:nucleus"/>
    <property type="evidence" value="ECO:0007669"/>
    <property type="project" value="TreeGrafter"/>
</dbReference>
<dbReference type="PROSITE" id="PS51532">
    <property type="entry name" value="PITH"/>
    <property type="match status" value="1"/>
</dbReference>
<dbReference type="Gene3D" id="2.130.10.10">
    <property type="entry name" value="YVTN repeat-like/Quinoprotein amine dehydrogenase"/>
    <property type="match status" value="1"/>
</dbReference>
<dbReference type="GO" id="GO:0060255">
    <property type="term" value="P:regulation of macromolecule metabolic process"/>
    <property type="evidence" value="ECO:0007669"/>
    <property type="project" value="UniProtKB-ARBA"/>
</dbReference>
<dbReference type="Gene3D" id="2.60.120.470">
    <property type="entry name" value="PITH domain"/>
    <property type="match status" value="1"/>
</dbReference>
<dbReference type="Proteomes" id="UP001159428">
    <property type="component" value="Unassembled WGS sequence"/>
</dbReference>
<accession>A0AAU9W6M0</accession>
<organism evidence="4 5">
    <name type="scientific">Pocillopora meandrina</name>
    <dbReference type="NCBI Taxonomy" id="46732"/>
    <lineage>
        <taxon>Eukaryota</taxon>
        <taxon>Metazoa</taxon>
        <taxon>Cnidaria</taxon>
        <taxon>Anthozoa</taxon>
        <taxon>Hexacorallia</taxon>
        <taxon>Scleractinia</taxon>
        <taxon>Astrocoeniina</taxon>
        <taxon>Pocilloporidae</taxon>
        <taxon>Pocillopora</taxon>
    </lineage>
</organism>
<feature type="compositionally biased region" description="Basic residues" evidence="2">
    <location>
        <begin position="491"/>
        <end position="505"/>
    </location>
</feature>
<feature type="domain" description="PITH" evidence="3">
    <location>
        <begin position="15"/>
        <end position="187"/>
    </location>
</feature>
<dbReference type="InterPro" id="IPR015943">
    <property type="entry name" value="WD40/YVTN_repeat-like_dom_sf"/>
</dbReference>
<reference evidence="4 5" key="1">
    <citation type="submission" date="2022-05" db="EMBL/GenBank/DDBJ databases">
        <authorList>
            <consortium name="Genoscope - CEA"/>
            <person name="William W."/>
        </authorList>
    </citation>
    <scope>NUCLEOTIDE SEQUENCE [LARGE SCALE GENOMIC DNA]</scope>
</reference>
<feature type="region of interest" description="Disordered" evidence="2">
    <location>
        <begin position="486"/>
        <end position="536"/>
    </location>
</feature>
<dbReference type="GO" id="GO:0045654">
    <property type="term" value="P:positive regulation of megakaryocyte differentiation"/>
    <property type="evidence" value="ECO:0007669"/>
    <property type="project" value="UniProtKB-ARBA"/>
</dbReference>
<name>A0AAU9W6M0_9CNID</name>
<feature type="compositionally biased region" description="Low complexity" evidence="2">
    <location>
        <begin position="208"/>
        <end position="218"/>
    </location>
</feature>
<dbReference type="GO" id="GO:0080090">
    <property type="term" value="P:regulation of primary metabolic process"/>
    <property type="evidence" value="ECO:0007669"/>
    <property type="project" value="UniProtKB-ARBA"/>
</dbReference>
<dbReference type="InterPro" id="IPR037047">
    <property type="entry name" value="PITH_dom_sf"/>
</dbReference>
<dbReference type="InterPro" id="IPR045099">
    <property type="entry name" value="PITH1-like"/>
</dbReference>
<proteinExistence type="inferred from homology"/>
<dbReference type="PANTHER" id="PTHR12175:SF1">
    <property type="entry name" value="PITH DOMAIN-CONTAINING PROTEIN 1"/>
    <property type="match status" value="1"/>
</dbReference>
<dbReference type="InterPro" id="IPR031920">
    <property type="entry name" value="PALB2_WD40"/>
</dbReference>
<sequence>MAGCGHQHHDHEHDVSEEERGAQFHLFLKIDLLKLQCLNEAEEESAKNVFKPWDERLDTNKFVESDVDEELLFNIPFVGQVKLKGVVVIGGENGEHPSEMKLYKNRPSMTFDDTNAEPDQTFEMSEDHDGSLEYTPKVARFSNVEHLSIYFPRNFGAETSKVYFIGLKGDFQEAHRHGRAEITKQRRQTFGGFTVQEETTYGDAQNRSSISLSRESFSPGDANSSSLSAYKKGVCKTVTFKDVVETHQQPLCERKSENKNGIDVASSGTSKQRSALVESCKQDDNVGKIAQICVGSNEINGFETDNVWVTSRSDDITLCDNAVLPENSTVISEHKDFSKSEVDQGQTLRNAACSCGNEDVQIPSWNNENSESANEIYFDNCGKEMTATSEVVKPLSIGTVSVFNPDALNNEGIQECLAKGEASEKAAEAPEKKNSISCLSVHENGSSSLESRHWMHLFEEEFPRRSPRLQSTPSFGKQSLVSKDCYSTQSKKTKSYRSKQSRPKKGINSQSKSKTMKCSAEQSSVTLKENSHEQSLSKGFVFPRPSSDEAKPGGPLGIIVDFSLPDKEFAKLKLAKIKAALPAERISGELNNKSTVKVKEHDTMPKREKALQELSGGEIKEGCYHNFINSSIVSSMQFDNTSKADELESVCITDTSDRKSINQAPQFISTSGNLESQKNSEHCVNQYLSSPKHQYDLQLKHEQMNNSEVDFSPWETLQENPIIGVKPCLLYQVDEKSVSEVNIGEETSSITHSTCDIPLKDGVDDKIDVVSDSGDDNNKEIMDTLDLDDGALDKNFPHQCGHEGPKLCKEISSDRQPKFASKSPEKDGVKETKARKVSCEADSVIYRSQPSLLHLEEQILSPSCPEPSVGEQATPHGKMTEPLESSQSSCLRSPEDQSELTPMLMIACLQHHMEGECNVVRSVSLSSYEPASEKDVTVPKMKRDVLAVCLAHLIVIWTVVPGLQWTVLYKWSLPFDGVEEFVSVQVVPRNSHVVLLVGGNFCGGNGRILGYSDDGDYSLDLKHDDTLSNKHKFSTMCLLSDSWEKENTKDIEFVIANRESSEVALTKWTLDSFCLVIKQRQYFTPIITESELSSIQAVEGSHCLLLGTTQDQLLLWNHKTCQELRTISLRTQGLGQLFCLKASTERGLLFLMMAGRSGKEIQCGERNYSCLLLALNPKTSQMVCLERFFPIDGFHTIGTNGQYIAAGGQATGEVNLWNITKSRRLASMKVFQDKVSSVGFHRDWPVVAFGSASGCVHLFSIG</sequence>
<dbReference type="InterPro" id="IPR010400">
    <property type="entry name" value="PITH_dom"/>
</dbReference>
<dbReference type="Pfam" id="PF16756">
    <property type="entry name" value="PALB2_WD40"/>
    <property type="match status" value="1"/>
</dbReference>
<keyword evidence="5" id="KW-1185">Reference proteome</keyword>
<evidence type="ECO:0000256" key="1">
    <source>
        <dbReference type="ARBA" id="ARBA00025788"/>
    </source>
</evidence>
<dbReference type="InterPro" id="IPR008979">
    <property type="entry name" value="Galactose-bd-like_sf"/>
</dbReference>
<feature type="region of interest" description="Disordered" evidence="2">
    <location>
        <begin position="204"/>
        <end position="223"/>
    </location>
</feature>
<dbReference type="SUPFAM" id="SSF49785">
    <property type="entry name" value="Galactose-binding domain-like"/>
    <property type="match status" value="1"/>
</dbReference>
<dbReference type="Pfam" id="PF06201">
    <property type="entry name" value="PITH"/>
    <property type="match status" value="1"/>
</dbReference>
<evidence type="ECO:0000256" key="2">
    <source>
        <dbReference type="SAM" id="MobiDB-lite"/>
    </source>
</evidence>
<gene>
    <name evidence="4" type="ORF">PMEA_00002129</name>
</gene>
<dbReference type="SUPFAM" id="SSF50998">
    <property type="entry name" value="Quinoprotein alcohol dehydrogenase-like"/>
    <property type="match status" value="1"/>
</dbReference>
<feature type="compositionally biased region" description="Polar residues" evidence="2">
    <location>
        <begin position="520"/>
        <end position="536"/>
    </location>
</feature>
<dbReference type="EMBL" id="CALNXJ010000010">
    <property type="protein sequence ID" value="CAH3106041.1"/>
    <property type="molecule type" value="Genomic_DNA"/>
</dbReference>
<dbReference type="InterPro" id="IPR011047">
    <property type="entry name" value="Quinoprotein_ADH-like_sf"/>
</dbReference>
<comment type="caution">
    <text evidence="4">The sequence shown here is derived from an EMBL/GenBank/DDBJ whole genome shotgun (WGS) entry which is preliminary data.</text>
</comment>
<evidence type="ECO:0000313" key="5">
    <source>
        <dbReference type="Proteomes" id="UP001159428"/>
    </source>
</evidence>
<feature type="region of interest" description="Disordered" evidence="2">
    <location>
        <begin position="804"/>
        <end position="834"/>
    </location>
</feature>
<dbReference type="AlphaFoldDB" id="A0AAU9W6M0"/>
<dbReference type="GO" id="GO:0005737">
    <property type="term" value="C:cytoplasm"/>
    <property type="evidence" value="ECO:0007669"/>
    <property type="project" value="UniProtKB-ARBA"/>
</dbReference>
<comment type="similarity">
    <text evidence="1">Belongs to the PITHD1 family.</text>
</comment>
<dbReference type="PANTHER" id="PTHR12175">
    <property type="entry name" value="AD039 HT014 THIOREDOXIN FAMILY TRP26"/>
    <property type="match status" value="1"/>
</dbReference>